<dbReference type="Proteomes" id="UP000738349">
    <property type="component" value="Unassembled WGS sequence"/>
</dbReference>
<evidence type="ECO:0000313" key="2">
    <source>
        <dbReference type="Proteomes" id="UP000738349"/>
    </source>
</evidence>
<comment type="caution">
    <text evidence="1">The sequence shown here is derived from an EMBL/GenBank/DDBJ whole genome shotgun (WGS) entry which is preliminary data.</text>
</comment>
<feature type="non-terminal residue" evidence="1">
    <location>
        <position position="1"/>
    </location>
</feature>
<sequence length="73" mass="8511">EGWKRHPREIAAGAAYGEERSVKRPATCFFQRRNVPSQRDITEALILSQMQNHDTLQEFLQKITPIPRPIDEH</sequence>
<accession>A0A9P9EHQ2</accession>
<dbReference type="EMBL" id="JAGMUV010000012">
    <property type="protein sequence ID" value="KAH7137677.1"/>
    <property type="molecule type" value="Genomic_DNA"/>
</dbReference>
<keyword evidence="2" id="KW-1185">Reference proteome</keyword>
<dbReference type="OrthoDB" id="4991655at2759"/>
<proteinExistence type="predicted"/>
<protein>
    <submittedName>
        <fullName evidence="1">Uncharacterized protein</fullName>
    </submittedName>
</protein>
<dbReference type="AlphaFoldDB" id="A0A9P9EHQ2"/>
<organism evidence="1 2">
    <name type="scientific">Dactylonectria macrodidyma</name>
    <dbReference type="NCBI Taxonomy" id="307937"/>
    <lineage>
        <taxon>Eukaryota</taxon>
        <taxon>Fungi</taxon>
        <taxon>Dikarya</taxon>
        <taxon>Ascomycota</taxon>
        <taxon>Pezizomycotina</taxon>
        <taxon>Sordariomycetes</taxon>
        <taxon>Hypocreomycetidae</taxon>
        <taxon>Hypocreales</taxon>
        <taxon>Nectriaceae</taxon>
        <taxon>Dactylonectria</taxon>
    </lineage>
</organism>
<feature type="non-terminal residue" evidence="1">
    <location>
        <position position="73"/>
    </location>
</feature>
<gene>
    <name evidence="1" type="ORF">EDB81DRAFT_628435</name>
</gene>
<name>A0A9P9EHQ2_9HYPO</name>
<reference evidence="1" key="1">
    <citation type="journal article" date="2021" name="Nat. Commun.">
        <title>Genetic determinants of endophytism in the Arabidopsis root mycobiome.</title>
        <authorList>
            <person name="Mesny F."/>
            <person name="Miyauchi S."/>
            <person name="Thiergart T."/>
            <person name="Pickel B."/>
            <person name="Atanasova L."/>
            <person name="Karlsson M."/>
            <person name="Huettel B."/>
            <person name="Barry K.W."/>
            <person name="Haridas S."/>
            <person name="Chen C."/>
            <person name="Bauer D."/>
            <person name="Andreopoulos W."/>
            <person name="Pangilinan J."/>
            <person name="LaButti K."/>
            <person name="Riley R."/>
            <person name="Lipzen A."/>
            <person name="Clum A."/>
            <person name="Drula E."/>
            <person name="Henrissat B."/>
            <person name="Kohler A."/>
            <person name="Grigoriev I.V."/>
            <person name="Martin F.M."/>
            <person name="Hacquard S."/>
        </authorList>
    </citation>
    <scope>NUCLEOTIDE SEQUENCE</scope>
    <source>
        <strain evidence="1">MPI-CAGE-AT-0147</strain>
    </source>
</reference>
<evidence type="ECO:0000313" key="1">
    <source>
        <dbReference type="EMBL" id="KAH7137677.1"/>
    </source>
</evidence>